<dbReference type="InterPro" id="IPR035441">
    <property type="entry name" value="TFIIS/LEDGF_dom_sf"/>
</dbReference>
<dbReference type="PROSITE" id="PS51319">
    <property type="entry name" value="TFIIS_N"/>
    <property type="match status" value="1"/>
</dbReference>
<feature type="domain" description="TFIIS N-terminal" evidence="5">
    <location>
        <begin position="75"/>
        <end position="149"/>
    </location>
</feature>
<feature type="compositionally biased region" description="Basic and acidic residues" evidence="3">
    <location>
        <begin position="316"/>
        <end position="335"/>
    </location>
</feature>
<feature type="compositionally biased region" description="Basic and acidic residues" evidence="3">
    <location>
        <begin position="380"/>
        <end position="390"/>
    </location>
</feature>
<feature type="compositionally biased region" description="Basic residues" evidence="3">
    <location>
        <begin position="290"/>
        <end position="303"/>
    </location>
</feature>
<proteinExistence type="predicted"/>
<dbReference type="PANTHER" id="PTHR46557">
    <property type="entry name" value="SERINE/THREONINE-PROTEIN PHOSPHATASE 1 REGULATORY SUBUNIT 10-RELATED"/>
    <property type="match status" value="1"/>
</dbReference>
<dbReference type="RefSeq" id="XP_017772128.1">
    <property type="nucleotide sequence ID" value="XM_017916639.1"/>
</dbReference>
<gene>
    <name evidence="7" type="primary">LOC108559380</name>
</gene>
<dbReference type="InterPro" id="IPR000571">
    <property type="entry name" value="Znf_CCCH"/>
</dbReference>
<evidence type="ECO:0000256" key="1">
    <source>
        <dbReference type="PROSITE-ProRule" id="PRU00649"/>
    </source>
</evidence>
<evidence type="ECO:0000256" key="3">
    <source>
        <dbReference type="SAM" id="MobiDB-lite"/>
    </source>
</evidence>
<keyword evidence="2" id="KW-0479">Metal-binding</keyword>
<keyword evidence="2" id="KW-0862">Zinc</keyword>
<sequence>MTSSKPRIDPQQLLHCLQVLLTPTGGILSKDEVQRLANLMTKFSKKLVSKCIYVLILKNTDKQLLGSFMGEGGWNLIHIWLQDAHLNKNWALVTEVLELLLITPVDVERLKMNNLPKLVKSLTKRDDLPGIQQLASSLVEEWLKIVKDVTKAEAALQQQAQVPVQTIHVQAQQVVDATPEPMDVVDAAATEEPPSDTSLKLKVSVKDGKVISSKLVPTGEENIVPASNNVEAAAIKDDDKEKKSNNHDRKHRSSSSSSSKSSSSRSSRDKSKSSSSSSSSKSSSRDKDRKDKHRSNGSSKHRSSSSSSSSGSKSSSSKDKKETKEKQAEKDKDTLSKIQPQALQKVGRIPKKLDEKPKSSSSSSKDVKKDQTKKPTFSVEVRKTNEEKPKTVKIFNSKMRSTGLLEEAKPPPSRTSVTKKPTPTLPAVLPLKRPSPIRDLIPPPEKKSRLMDAPATNPERPGAIKLIPPKPKPAILQESDIFMDALTASATAKKEPKKRKRRPSASKDSSPPPSEPTSPTNLKAITPANFYQDTLAEGESAMEADEEKSNNDDGERRAEIPDTPAEPDEEDEVRETTKTDANGLKGVLSYAKRKGPKRSIRWKADADLVEVQYFELDETERVNVMKPFMDMARMEMSSEREALRSRKLPNEDNMEAQLPYRPMMELELADLTVVLGSKSLEKEIQFAREKRVLQAIYFNNRIPDSATEPDVETHAMVNPIIIPLEDPDNPDQDNPIQPWPEAKGSPPHVPNLPPIFTNMGGGGPGGPPFMGMPGPPGPGFPPNNMPPNMPPFGPGGFMPPPNLIRPPNPDWNGMPPPGHPPPDMMNGPPNMFDNFGGPPPPDNGFGGGPPFNGPPMFNNFNNMRGRGGFRRGGNGPWLRMAGPGPNPGNWNNNRGGGGPNRGGGGGGGGGGGRFCMNVKKHGFCRNRDNCHFVHPN</sequence>
<feature type="zinc finger region" description="C3H1-type" evidence="2">
    <location>
        <begin position="909"/>
        <end position="936"/>
    </location>
</feature>
<feature type="domain" description="C3H1-type" evidence="4">
    <location>
        <begin position="909"/>
        <end position="936"/>
    </location>
</feature>
<feature type="compositionally biased region" description="Low complexity" evidence="3">
    <location>
        <begin position="304"/>
        <end position="315"/>
    </location>
</feature>
<organism evidence="6 7">
    <name type="scientific">Nicrophorus vespilloides</name>
    <name type="common">Boreal carrion beetle</name>
    <dbReference type="NCBI Taxonomy" id="110193"/>
    <lineage>
        <taxon>Eukaryota</taxon>
        <taxon>Metazoa</taxon>
        <taxon>Ecdysozoa</taxon>
        <taxon>Arthropoda</taxon>
        <taxon>Hexapoda</taxon>
        <taxon>Insecta</taxon>
        <taxon>Pterygota</taxon>
        <taxon>Neoptera</taxon>
        <taxon>Endopterygota</taxon>
        <taxon>Coleoptera</taxon>
        <taxon>Polyphaga</taxon>
        <taxon>Staphyliniformia</taxon>
        <taxon>Silphidae</taxon>
        <taxon>Nicrophorinae</taxon>
        <taxon>Nicrophorus</taxon>
    </lineage>
</organism>
<dbReference type="PROSITE" id="PS50103">
    <property type="entry name" value="ZF_C3H1"/>
    <property type="match status" value="1"/>
</dbReference>
<feature type="compositionally biased region" description="Basic and acidic residues" evidence="3">
    <location>
        <begin position="547"/>
        <end position="560"/>
    </location>
</feature>
<dbReference type="GeneID" id="108559380"/>
<feature type="compositionally biased region" description="Low complexity" evidence="3">
    <location>
        <begin position="273"/>
        <end position="282"/>
    </location>
</feature>
<evidence type="ECO:0000259" key="4">
    <source>
        <dbReference type="PROSITE" id="PS50103"/>
    </source>
</evidence>
<keyword evidence="2" id="KW-0863">Zinc-finger</keyword>
<evidence type="ECO:0000259" key="5">
    <source>
        <dbReference type="PROSITE" id="PS51319"/>
    </source>
</evidence>
<dbReference type="Proteomes" id="UP000695000">
    <property type="component" value="Unplaced"/>
</dbReference>
<feature type="compositionally biased region" description="Basic residues" evidence="3">
    <location>
        <begin position="495"/>
        <end position="504"/>
    </location>
</feature>
<protein>
    <submittedName>
        <fullName evidence="7">Serine/threonine-protein phosphatase 1 regulatory subunit 10-like isoform X1</fullName>
    </submittedName>
</protein>
<feature type="compositionally biased region" description="Low complexity" evidence="3">
    <location>
        <begin position="254"/>
        <end position="265"/>
    </location>
</feature>
<dbReference type="PANTHER" id="PTHR46557:SF1">
    <property type="entry name" value="SERINE_THREONINE-PROTEIN PHOSPHATASE 1 REGULATORY SUBUNIT 10"/>
    <property type="match status" value="1"/>
</dbReference>
<keyword evidence="6" id="KW-1185">Reference proteome</keyword>
<dbReference type="SUPFAM" id="SSF47676">
    <property type="entry name" value="Conserved domain common to transcription factors TFIIS, elongin A, CRSP70"/>
    <property type="match status" value="1"/>
</dbReference>
<evidence type="ECO:0000256" key="2">
    <source>
        <dbReference type="PROSITE-ProRule" id="PRU00723"/>
    </source>
</evidence>
<evidence type="ECO:0000313" key="6">
    <source>
        <dbReference type="Proteomes" id="UP000695000"/>
    </source>
</evidence>
<feature type="region of interest" description="Disordered" evidence="3">
    <location>
        <begin position="222"/>
        <end position="581"/>
    </location>
</feature>
<reference evidence="7" key="1">
    <citation type="submission" date="2025-08" db="UniProtKB">
        <authorList>
            <consortium name="RefSeq"/>
        </authorList>
    </citation>
    <scope>IDENTIFICATION</scope>
    <source>
        <tissue evidence="7">Whole Larva</tissue>
    </source>
</reference>
<dbReference type="Pfam" id="PF08711">
    <property type="entry name" value="Med26"/>
    <property type="match status" value="1"/>
</dbReference>
<accession>A0ABM1MC28</accession>
<feature type="compositionally biased region" description="Gly residues" evidence="3">
    <location>
        <begin position="894"/>
        <end position="908"/>
    </location>
</feature>
<feature type="region of interest" description="Disordered" evidence="3">
    <location>
        <begin position="883"/>
        <end position="908"/>
    </location>
</feature>
<feature type="compositionally biased region" description="Basic and acidic residues" evidence="3">
    <location>
        <begin position="234"/>
        <end position="247"/>
    </location>
</feature>
<evidence type="ECO:0000313" key="7">
    <source>
        <dbReference type="RefSeq" id="XP_017772128.1"/>
    </source>
</evidence>
<dbReference type="InterPro" id="IPR017923">
    <property type="entry name" value="TFIIS_N"/>
</dbReference>
<dbReference type="Gene3D" id="1.20.930.10">
    <property type="entry name" value="Conserved domain common to transcription factors TFIIS, elongin A, CRSP70"/>
    <property type="match status" value="1"/>
</dbReference>
<name>A0ABM1MC28_NICVS</name>
<keyword evidence="1" id="KW-0539">Nucleus</keyword>
<comment type="subcellular location">
    <subcellularLocation>
        <location evidence="1">Nucleus</location>
    </subcellularLocation>
</comment>